<keyword evidence="2" id="KW-0812">Transmembrane</keyword>
<dbReference type="RefSeq" id="WP_085889534.1">
    <property type="nucleotide sequence ID" value="NZ_FWFN01000008.1"/>
</dbReference>
<evidence type="ECO:0000256" key="1">
    <source>
        <dbReference type="SAM" id="MobiDB-lite"/>
    </source>
</evidence>
<accession>A0A1X7A0Y8</accession>
<dbReference type="AlphaFoldDB" id="A0A1X7A0Y8"/>
<feature type="transmembrane region" description="Helical" evidence="2">
    <location>
        <begin position="28"/>
        <end position="45"/>
    </location>
</feature>
<dbReference type="PANTHER" id="PTHR35335">
    <property type="entry name" value="UPF0716 PROTEIN FXSA"/>
    <property type="match status" value="1"/>
</dbReference>
<dbReference type="EMBL" id="FWFN01000008">
    <property type="protein sequence ID" value="SLN67572.1"/>
    <property type="molecule type" value="Genomic_DNA"/>
</dbReference>
<reference evidence="3 4" key="1">
    <citation type="submission" date="2017-03" db="EMBL/GenBank/DDBJ databases">
        <authorList>
            <person name="Afonso C.L."/>
            <person name="Miller P.J."/>
            <person name="Scott M.A."/>
            <person name="Spackman E."/>
            <person name="Goraichik I."/>
            <person name="Dimitrov K.M."/>
            <person name="Suarez D.L."/>
            <person name="Swayne D.E."/>
        </authorList>
    </citation>
    <scope>NUCLEOTIDE SEQUENCE [LARGE SCALE GENOMIC DNA]</scope>
    <source>
        <strain evidence="3 4">CECT 7751</strain>
    </source>
</reference>
<protein>
    <submittedName>
        <fullName evidence="3">Phage T7 F exclusion suppressor FxsA</fullName>
    </submittedName>
</protein>
<dbReference type="NCBIfam" id="NF008528">
    <property type="entry name" value="PRK11463.1-2"/>
    <property type="match status" value="1"/>
</dbReference>
<sequence length="178" mass="19082">MWLLLAFIAVPMIEIALFIQVGGVIGLGWTLAIVLLTAVLGTWLVKQQGRQAIANIQRSFSDMTDPSEPLADGAMILLSGALLLTPGFFTDAVGFALLTPAFRHVAFRWLRKRVKVQSFTAGGATGPGADPRDPRGPRGPHHGGPRPGPSASDEVIDGEFTEVDPSKRPTHPSGWTRH</sequence>
<evidence type="ECO:0000313" key="3">
    <source>
        <dbReference type="EMBL" id="SLN67572.1"/>
    </source>
</evidence>
<name>A0A1X7A0Y8_9RHOB</name>
<evidence type="ECO:0000256" key="2">
    <source>
        <dbReference type="SAM" id="Phobius"/>
    </source>
</evidence>
<organism evidence="3 4">
    <name type="scientific">Pseudooceanicola marinus</name>
    <dbReference type="NCBI Taxonomy" id="396013"/>
    <lineage>
        <taxon>Bacteria</taxon>
        <taxon>Pseudomonadati</taxon>
        <taxon>Pseudomonadota</taxon>
        <taxon>Alphaproteobacteria</taxon>
        <taxon>Rhodobacterales</taxon>
        <taxon>Paracoccaceae</taxon>
        <taxon>Pseudooceanicola</taxon>
    </lineage>
</organism>
<dbReference type="Proteomes" id="UP000193963">
    <property type="component" value="Unassembled WGS sequence"/>
</dbReference>
<keyword evidence="2" id="KW-1133">Transmembrane helix</keyword>
<dbReference type="GO" id="GO:0016020">
    <property type="term" value="C:membrane"/>
    <property type="evidence" value="ECO:0007669"/>
    <property type="project" value="InterPro"/>
</dbReference>
<dbReference type="Pfam" id="PF04186">
    <property type="entry name" value="FxsA"/>
    <property type="match status" value="1"/>
</dbReference>
<proteinExistence type="predicted"/>
<feature type="region of interest" description="Disordered" evidence="1">
    <location>
        <begin position="120"/>
        <end position="178"/>
    </location>
</feature>
<dbReference type="PANTHER" id="PTHR35335:SF1">
    <property type="entry name" value="UPF0716 PROTEIN FXSA"/>
    <property type="match status" value="1"/>
</dbReference>
<dbReference type="OrthoDB" id="9792788at2"/>
<keyword evidence="4" id="KW-1185">Reference proteome</keyword>
<gene>
    <name evidence="3" type="ORF">PSM7751_03503</name>
</gene>
<keyword evidence="2" id="KW-0472">Membrane</keyword>
<dbReference type="InterPro" id="IPR007313">
    <property type="entry name" value="FxsA"/>
</dbReference>
<evidence type="ECO:0000313" key="4">
    <source>
        <dbReference type="Proteomes" id="UP000193963"/>
    </source>
</evidence>